<accession>A0A1I1CTF0</accession>
<sequence length="76" mass="8652">MKKVSFQGTSLTASQRQRLELQRRMRSSGVSPLQQQVDATVQALEVRKEKGVPAEKVWFLVREERGTPCVAELFGY</sequence>
<proteinExistence type="predicted"/>
<dbReference type="RefSeq" id="WP_091014288.1">
    <property type="nucleotide sequence ID" value="NZ_FOKJ01000155.1"/>
</dbReference>
<keyword evidence="2" id="KW-1185">Reference proteome</keyword>
<name>A0A1I1CTF0_9GAMM</name>
<reference evidence="1 2" key="1">
    <citation type="submission" date="2016-10" db="EMBL/GenBank/DDBJ databases">
        <authorList>
            <person name="Varghese N."/>
            <person name="Submissions S."/>
        </authorList>
    </citation>
    <scope>NUCLEOTIDE SEQUENCE [LARGE SCALE GENOMIC DNA]</scope>
    <source>
        <strain evidence="1 2">DSM 282</strain>
    </source>
</reference>
<evidence type="ECO:0000313" key="1">
    <source>
        <dbReference type="EMBL" id="SFB64158.1"/>
    </source>
</evidence>
<protein>
    <submittedName>
        <fullName evidence="1">Uncharacterized protein</fullName>
    </submittedName>
</protein>
<evidence type="ECO:0000313" key="2">
    <source>
        <dbReference type="Proteomes" id="UP000198861"/>
    </source>
</evidence>
<gene>
    <name evidence="1" type="ORF">SAMN04244571_04643</name>
</gene>
<comment type="caution">
    <text evidence="1">The sequence shown here is derived from an EMBL/GenBank/DDBJ whole genome shotgun (WGS) entry which is preliminary data.</text>
</comment>
<dbReference type="Proteomes" id="UP000198861">
    <property type="component" value="Unassembled WGS sequence"/>
</dbReference>
<dbReference type="EMBL" id="FOKJ01000155">
    <property type="protein sequence ID" value="SFB64158.1"/>
    <property type="molecule type" value="Genomic_DNA"/>
</dbReference>
<organism evidence="1 2">
    <name type="scientific">Azotobacter beijerinckii</name>
    <dbReference type="NCBI Taxonomy" id="170623"/>
    <lineage>
        <taxon>Bacteria</taxon>
        <taxon>Pseudomonadati</taxon>
        <taxon>Pseudomonadota</taxon>
        <taxon>Gammaproteobacteria</taxon>
        <taxon>Pseudomonadales</taxon>
        <taxon>Pseudomonadaceae</taxon>
        <taxon>Azotobacter</taxon>
    </lineage>
</organism>